<proteinExistence type="predicted"/>
<evidence type="ECO:0000256" key="3">
    <source>
        <dbReference type="ARBA" id="ARBA00022989"/>
    </source>
</evidence>
<sequence length="365" mass="40706">MDLLGEASSETRILTARHISAEKALPDTNNAVNTTLLCYSYSMQPDFGSYLAAIQPYACLFWSCGAVVLLVICALYFLTIRSASQFWRESINNVAIVLTVYPVVTASALVAIIIPRSLILCEAIAQEVVMIAMYHYFRMLIAECGGVDMLIRRAGASEHRLDTRVLPCCCWPCCVIPRPRIQKQHLTSLRYLILQMPVIQGIIYFIILILWAEDMTLQMQATKYIQVFIAASILSGMWGIIMCVRLAESLGLRPRARLLSLQLVLLIVKLQCGTARSLPGLFNLPCVMSLHPFVFVNLVQNCVTIMQMLLLSIWAWRLYSVPPGKVVDKVQHAVVSIVEDISGVFDVKAVKSGIDNKSFKDNGDI</sequence>
<protein>
    <submittedName>
        <fullName evidence="7">Organic solute transporter alpha-like protein</fullName>
    </submittedName>
</protein>
<gene>
    <name evidence="7" type="primary">LOC113512920</name>
</gene>
<feature type="transmembrane region" description="Helical" evidence="5">
    <location>
        <begin position="298"/>
        <end position="319"/>
    </location>
</feature>
<feature type="transmembrane region" description="Helical" evidence="5">
    <location>
        <begin position="90"/>
        <end position="114"/>
    </location>
</feature>
<evidence type="ECO:0000313" key="7">
    <source>
        <dbReference type="RefSeq" id="XP_026752682.2"/>
    </source>
</evidence>
<reference evidence="7" key="1">
    <citation type="submission" date="2025-08" db="UniProtKB">
        <authorList>
            <consortium name="RefSeq"/>
        </authorList>
    </citation>
    <scope>IDENTIFICATION</scope>
    <source>
        <tissue evidence="7">Whole larvae</tissue>
    </source>
</reference>
<evidence type="ECO:0000256" key="4">
    <source>
        <dbReference type="ARBA" id="ARBA00023136"/>
    </source>
</evidence>
<dbReference type="AlphaFoldDB" id="A0A6J1WFR7"/>
<accession>A0A6J1WFR7</accession>
<dbReference type="RefSeq" id="XP_026752682.2">
    <property type="nucleotide sequence ID" value="XM_026896881.3"/>
</dbReference>
<evidence type="ECO:0000313" key="6">
    <source>
        <dbReference type="Proteomes" id="UP001652740"/>
    </source>
</evidence>
<dbReference type="KEGG" id="gmw:113512920"/>
<keyword evidence="3 5" id="KW-1133">Transmembrane helix</keyword>
<organism evidence="6 7">
    <name type="scientific">Galleria mellonella</name>
    <name type="common">Greater wax moth</name>
    <dbReference type="NCBI Taxonomy" id="7137"/>
    <lineage>
        <taxon>Eukaryota</taxon>
        <taxon>Metazoa</taxon>
        <taxon>Ecdysozoa</taxon>
        <taxon>Arthropoda</taxon>
        <taxon>Hexapoda</taxon>
        <taxon>Insecta</taxon>
        <taxon>Pterygota</taxon>
        <taxon>Neoptera</taxon>
        <taxon>Endopterygota</taxon>
        <taxon>Lepidoptera</taxon>
        <taxon>Glossata</taxon>
        <taxon>Ditrysia</taxon>
        <taxon>Pyraloidea</taxon>
        <taxon>Pyralidae</taxon>
        <taxon>Galleriinae</taxon>
        <taxon>Galleria</taxon>
    </lineage>
</organism>
<feature type="transmembrane region" description="Helical" evidence="5">
    <location>
        <begin position="189"/>
        <end position="212"/>
    </location>
</feature>
<keyword evidence="4 5" id="KW-0472">Membrane</keyword>
<dbReference type="Proteomes" id="UP001652740">
    <property type="component" value="Unplaced"/>
</dbReference>
<dbReference type="GO" id="GO:0016020">
    <property type="term" value="C:membrane"/>
    <property type="evidence" value="ECO:0007669"/>
    <property type="project" value="UniProtKB-SubCell"/>
</dbReference>
<comment type="subcellular location">
    <subcellularLocation>
        <location evidence="1">Membrane</location>
        <topology evidence="1">Multi-pass membrane protein</topology>
    </subcellularLocation>
</comment>
<evidence type="ECO:0000256" key="1">
    <source>
        <dbReference type="ARBA" id="ARBA00004141"/>
    </source>
</evidence>
<dbReference type="SMART" id="SM01417">
    <property type="entry name" value="Solute_trans_a"/>
    <property type="match status" value="1"/>
</dbReference>
<evidence type="ECO:0000256" key="5">
    <source>
        <dbReference type="SAM" id="Phobius"/>
    </source>
</evidence>
<dbReference type="InterPro" id="IPR005178">
    <property type="entry name" value="Ostalpha/TMEM184C"/>
</dbReference>
<dbReference type="InParanoid" id="A0A6J1WFR7"/>
<dbReference type="PANTHER" id="PTHR23423">
    <property type="entry name" value="ORGANIC SOLUTE TRANSPORTER-RELATED"/>
    <property type="match status" value="1"/>
</dbReference>
<feature type="transmembrane region" description="Helical" evidence="5">
    <location>
        <begin position="54"/>
        <end position="78"/>
    </location>
</feature>
<feature type="transmembrane region" description="Helical" evidence="5">
    <location>
        <begin position="224"/>
        <end position="246"/>
    </location>
</feature>
<dbReference type="FunCoup" id="A0A6J1WFR7">
    <property type="interactions" value="30"/>
</dbReference>
<keyword evidence="6" id="KW-1185">Reference proteome</keyword>
<evidence type="ECO:0000256" key="2">
    <source>
        <dbReference type="ARBA" id="ARBA00022692"/>
    </source>
</evidence>
<name>A0A6J1WFR7_GALME</name>
<dbReference type="GeneID" id="113512920"/>
<keyword evidence="2 5" id="KW-0812">Transmembrane</keyword>
<dbReference type="Pfam" id="PF03619">
    <property type="entry name" value="Solute_trans_a"/>
    <property type="match status" value="1"/>
</dbReference>